<keyword evidence="9" id="KW-1133">Transmembrane helix</keyword>
<feature type="binding site" evidence="8">
    <location>
        <position position="129"/>
    </location>
    <ligand>
        <name>Ni(2+)</name>
        <dbReference type="ChEBI" id="CHEBI:49786"/>
        <note>for nickel-dependent acireductone dioxygenase activity</note>
    </ligand>
</feature>
<evidence type="ECO:0000256" key="8">
    <source>
        <dbReference type="HAMAP-Rule" id="MF_03154"/>
    </source>
</evidence>
<dbReference type="GO" id="GO:0005886">
    <property type="term" value="C:plasma membrane"/>
    <property type="evidence" value="ECO:0007669"/>
    <property type="project" value="UniProtKB-SubCell"/>
</dbReference>
<dbReference type="EC" id="1.13.11.53" evidence="8"/>
<dbReference type="GO" id="GO:0010309">
    <property type="term" value="F:acireductone dioxygenase [iron(II)-requiring] activity"/>
    <property type="evidence" value="ECO:0007669"/>
    <property type="project" value="UniProtKB-UniRule"/>
</dbReference>
<dbReference type="FunFam" id="2.60.120.10:FF:000031">
    <property type="entry name" value="1,2-dihydroxy-3-keto-5-methylthiopentene dioxygenase"/>
    <property type="match status" value="1"/>
</dbReference>
<dbReference type="SUPFAM" id="SSF51182">
    <property type="entry name" value="RmlC-like cupins"/>
    <property type="match status" value="1"/>
</dbReference>
<feature type="binding site" evidence="8">
    <location>
        <position position="90"/>
    </location>
    <ligand>
        <name>Ni(2+)</name>
        <dbReference type="ChEBI" id="CHEBI:49786"/>
        <note>for nickel-dependent acireductone dioxygenase activity</note>
    </ligand>
</feature>
<dbReference type="EMBL" id="LT934121">
    <property type="protein sequence ID" value="VAI46464.1"/>
    <property type="molecule type" value="Genomic_DNA"/>
</dbReference>
<keyword evidence="6 8" id="KW-0408">Iron</keyword>
<keyword evidence="9" id="KW-0472">Membrane</keyword>
<keyword evidence="5 8" id="KW-0560">Oxidoreductase</keyword>
<evidence type="ECO:0000256" key="5">
    <source>
        <dbReference type="ARBA" id="ARBA00023002"/>
    </source>
</evidence>
<protein>
    <recommendedName>
        <fullName evidence="8">Acireductone dioxygenase</fullName>
    </recommendedName>
    <alternativeName>
        <fullName evidence="8">Acireductone dioxygenase (Fe(2+)-requiring)</fullName>
        <shortName evidence="8">ARD'</shortName>
        <shortName evidence="8">Fe-ARD</shortName>
        <ecNumber evidence="8">1.13.11.54</ecNumber>
    </alternativeName>
    <alternativeName>
        <fullName evidence="8">Acireductone dioxygenase (Ni(2+)-requiring)</fullName>
        <shortName evidence="8">ARD</shortName>
        <shortName evidence="8">Ni-ARD</shortName>
        <ecNumber evidence="8">1.13.11.53</ecNumber>
    </alternativeName>
</protein>
<dbReference type="InterPro" id="IPR014710">
    <property type="entry name" value="RmlC-like_jellyroll"/>
</dbReference>
<evidence type="ECO:0000256" key="6">
    <source>
        <dbReference type="ARBA" id="ARBA00023004"/>
    </source>
</evidence>
<dbReference type="GO" id="GO:0005634">
    <property type="term" value="C:nucleus"/>
    <property type="evidence" value="ECO:0007669"/>
    <property type="project" value="UniProtKB-SubCell"/>
</dbReference>
<keyword evidence="8" id="KW-0028">Amino-acid biosynthesis</keyword>
<comment type="catalytic activity">
    <reaction evidence="8">
        <text>1,2-dihydroxy-5-(methylsulfanyl)pent-1-en-3-one + O2 = 3-(methylsulfanyl)propanoate + CO + formate + 2 H(+)</text>
        <dbReference type="Rhea" id="RHEA:14161"/>
        <dbReference type="ChEBI" id="CHEBI:15378"/>
        <dbReference type="ChEBI" id="CHEBI:15379"/>
        <dbReference type="ChEBI" id="CHEBI:15740"/>
        <dbReference type="ChEBI" id="CHEBI:17245"/>
        <dbReference type="ChEBI" id="CHEBI:49016"/>
        <dbReference type="ChEBI" id="CHEBI:49252"/>
        <dbReference type="EC" id="1.13.11.53"/>
    </reaction>
</comment>
<gene>
    <name evidence="10" type="ORF">TRITD_6Av1G125980</name>
</gene>
<dbReference type="GO" id="GO:0019509">
    <property type="term" value="P:L-methionine salvage from methylthioadenosine"/>
    <property type="evidence" value="ECO:0007669"/>
    <property type="project" value="UniProtKB-UniRule"/>
</dbReference>
<sequence>MALQVWTVGEDDEDLKNHRELLPLSKLQEIGVLYWHLDPKRPESEEELAKIRKDRGYNYMDHLDICPGKLANFEEKLKNFFTEHMHADEEIRYNLEGGGYFDVRDKDDKWVRIWIKEGDIIVLPAGIYHRFALDAANHVKLMKLFLGEPVWIAHNRPQEDHPVWQEYVKRLTDDNAGGLVGAPWTSSLLANGKKKDWPIQSSKLWKNNSTYVCFFYLIWLIVPPPLFSVFCSHALYLLDVMPEN</sequence>
<feature type="binding site" evidence="8">
    <location>
        <position position="84"/>
    </location>
    <ligand>
        <name>Fe(2+)</name>
        <dbReference type="ChEBI" id="CHEBI:29033"/>
        <note>for iron-dependent acireductone dioxygenase activity</note>
    </ligand>
</feature>
<evidence type="ECO:0000256" key="7">
    <source>
        <dbReference type="ARBA" id="ARBA00023242"/>
    </source>
</evidence>
<feature type="binding site" evidence="8">
    <location>
        <position position="86"/>
    </location>
    <ligand>
        <name>Ni(2+)</name>
        <dbReference type="ChEBI" id="CHEBI:49786"/>
        <note>for nickel-dependent acireductone dioxygenase activity</note>
    </ligand>
</feature>
<dbReference type="AlphaFoldDB" id="A0A9R0Y1H3"/>
<dbReference type="Proteomes" id="UP000324705">
    <property type="component" value="Chromosome 6A"/>
</dbReference>
<keyword evidence="4 8" id="KW-0223">Dioxygenase</keyword>
<dbReference type="GO" id="GO:0005506">
    <property type="term" value="F:iron ion binding"/>
    <property type="evidence" value="ECO:0007669"/>
    <property type="project" value="UniProtKB-UniRule"/>
</dbReference>
<keyword evidence="7 8" id="KW-0539">Nucleus</keyword>
<evidence type="ECO:0000313" key="10">
    <source>
        <dbReference type="EMBL" id="VAI46464.1"/>
    </source>
</evidence>
<dbReference type="Gramene" id="TRITD6Av1G125980.1">
    <property type="protein sequence ID" value="TRITD6Av1G125980.1"/>
    <property type="gene ID" value="TRITD6Av1G125980"/>
</dbReference>
<comment type="cofactor">
    <cofactor evidence="8">
        <name>Fe(2+)</name>
        <dbReference type="ChEBI" id="CHEBI:29033"/>
    </cofactor>
    <cofactor evidence="8">
        <name>Ni(2+)</name>
        <dbReference type="ChEBI" id="CHEBI:49786"/>
    </cofactor>
    <text evidence="8">Binds either 1 Fe or Ni cation per monomer. Iron-binding promotes an acireductone dioxygenase reaction producing 2-keto-4-methylthiobutyrate, while nickel-binding promotes an acireductone dioxygenase reaction producing 3-(methylsulfanyl)propanoate.</text>
</comment>
<dbReference type="InterPro" id="IPR027496">
    <property type="entry name" value="ARD_euk"/>
</dbReference>
<keyword evidence="2 8" id="KW-0963">Cytoplasm</keyword>
<dbReference type="GO" id="GO:0016151">
    <property type="term" value="F:nickel cation binding"/>
    <property type="evidence" value="ECO:0007669"/>
    <property type="project" value="UniProtKB-UniRule"/>
</dbReference>
<feature type="binding site" evidence="8">
    <location>
        <position position="84"/>
    </location>
    <ligand>
        <name>Ni(2+)</name>
        <dbReference type="ChEBI" id="CHEBI:49786"/>
        <note>for nickel-dependent acireductone dioxygenase activity</note>
    </ligand>
</feature>
<accession>A0A9R0Y1H3</accession>
<keyword evidence="9" id="KW-0812">Transmembrane</keyword>
<feature type="binding site" evidence="8">
    <location>
        <position position="90"/>
    </location>
    <ligand>
        <name>Fe(2+)</name>
        <dbReference type="ChEBI" id="CHEBI:29033"/>
        <note>for iron-dependent acireductone dioxygenase activity</note>
    </ligand>
</feature>
<dbReference type="InterPro" id="IPR004313">
    <property type="entry name" value="ARD"/>
</dbReference>
<dbReference type="PANTHER" id="PTHR23418:SF4">
    <property type="entry name" value="ACIREDUCTONE DIOXYGENASE 4"/>
    <property type="match status" value="1"/>
</dbReference>
<evidence type="ECO:0000256" key="4">
    <source>
        <dbReference type="ARBA" id="ARBA00022964"/>
    </source>
</evidence>
<comment type="catalytic activity">
    <reaction evidence="8">
        <text>1,2-dihydroxy-5-(methylsulfanyl)pent-1-en-3-one + O2 = 4-methylsulfanyl-2-oxobutanoate + formate + 2 H(+)</text>
        <dbReference type="Rhea" id="RHEA:24504"/>
        <dbReference type="ChEBI" id="CHEBI:15378"/>
        <dbReference type="ChEBI" id="CHEBI:15379"/>
        <dbReference type="ChEBI" id="CHEBI:15740"/>
        <dbReference type="ChEBI" id="CHEBI:16723"/>
        <dbReference type="ChEBI" id="CHEBI:49252"/>
        <dbReference type="EC" id="1.13.11.54"/>
    </reaction>
</comment>
<dbReference type="InterPro" id="IPR011051">
    <property type="entry name" value="RmlC_Cupin_sf"/>
</dbReference>
<dbReference type="Gene3D" id="2.60.120.10">
    <property type="entry name" value="Jelly Rolls"/>
    <property type="match status" value="1"/>
</dbReference>
<evidence type="ECO:0000256" key="2">
    <source>
        <dbReference type="ARBA" id="ARBA00022490"/>
    </source>
</evidence>
<keyword evidence="11" id="KW-1185">Reference proteome</keyword>
<dbReference type="Pfam" id="PF03079">
    <property type="entry name" value="ARD"/>
    <property type="match status" value="1"/>
</dbReference>
<name>A0A9R0Y1H3_TRITD</name>
<comment type="subcellular location">
    <subcellularLocation>
        <location evidence="1">Cell membrane</location>
        <topology evidence="1">Peripheral membrane protein</topology>
        <orientation evidence="1">Cytoplasmic side</orientation>
    </subcellularLocation>
    <subcellularLocation>
        <location evidence="8">Cytoplasm</location>
    </subcellularLocation>
    <subcellularLocation>
        <location evidence="8">Nucleus</location>
    </subcellularLocation>
</comment>
<keyword evidence="3 8" id="KW-0479">Metal-binding</keyword>
<reference evidence="10 11" key="1">
    <citation type="submission" date="2017-09" db="EMBL/GenBank/DDBJ databases">
        <authorList>
            <consortium name="International Durum Wheat Genome Sequencing Consortium (IDWGSC)"/>
            <person name="Milanesi L."/>
        </authorList>
    </citation>
    <scope>NUCLEOTIDE SEQUENCE [LARGE SCALE GENOMIC DNA]</scope>
    <source>
        <strain evidence="11">cv. Svevo</strain>
    </source>
</reference>
<comment type="similarity">
    <text evidence="8">Belongs to the acireductone dioxygenase (ARD) family.</text>
</comment>
<proteinExistence type="inferred from homology"/>
<dbReference type="GO" id="GO:0010308">
    <property type="term" value="F:acireductone dioxygenase (Ni2+-requiring) activity"/>
    <property type="evidence" value="ECO:0007669"/>
    <property type="project" value="UniProtKB-UniRule"/>
</dbReference>
<dbReference type="EC" id="1.13.11.54" evidence="8"/>
<evidence type="ECO:0000313" key="11">
    <source>
        <dbReference type="Proteomes" id="UP000324705"/>
    </source>
</evidence>
<evidence type="ECO:0000256" key="9">
    <source>
        <dbReference type="SAM" id="Phobius"/>
    </source>
</evidence>
<organism evidence="10 11">
    <name type="scientific">Triticum turgidum subsp. durum</name>
    <name type="common">Durum wheat</name>
    <name type="synonym">Triticum durum</name>
    <dbReference type="NCBI Taxonomy" id="4567"/>
    <lineage>
        <taxon>Eukaryota</taxon>
        <taxon>Viridiplantae</taxon>
        <taxon>Streptophyta</taxon>
        <taxon>Embryophyta</taxon>
        <taxon>Tracheophyta</taxon>
        <taxon>Spermatophyta</taxon>
        <taxon>Magnoliopsida</taxon>
        <taxon>Liliopsida</taxon>
        <taxon>Poales</taxon>
        <taxon>Poaceae</taxon>
        <taxon>BOP clade</taxon>
        <taxon>Pooideae</taxon>
        <taxon>Triticodae</taxon>
        <taxon>Triticeae</taxon>
        <taxon>Triticinae</taxon>
        <taxon>Triticum</taxon>
    </lineage>
</organism>
<dbReference type="PANTHER" id="PTHR23418">
    <property type="entry name" value="ACIREDUCTONE DIOXYGENASE"/>
    <property type="match status" value="1"/>
</dbReference>
<evidence type="ECO:0000256" key="1">
    <source>
        <dbReference type="ARBA" id="ARBA00004413"/>
    </source>
</evidence>
<keyword evidence="8" id="KW-0486">Methionine biosynthesis</keyword>
<dbReference type="CDD" id="cd02232">
    <property type="entry name" value="cupin_ARD"/>
    <property type="match status" value="1"/>
</dbReference>
<feature type="binding site" evidence="8">
    <location>
        <position position="129"/>
    </location>
    <ligand>
        <name>Fe(2+)</name>
        <dbReference type="ChEBI" id="CHEBI:29033"/>
        <note>for iron-dependent acireductone dioxygenase activity</note>
    </ligand>
</feature>
<dbReference type="HAMAP" id="MF_03154">
    <property type="entry name" value="Salvage_MtnD_euk"/>
    <property type="match status" value="1"/>
</dbReference>
<feature type="transmembrane region" description="Helical" evidence="9">
    <location>
        <begin position="214"/>
        <end position="238"/>
    </location>
</feature>
<comment type="pathway">
    <text evidence="8">Amino-acid biosynthesis; L-methionine biosynthesis via salvage pathway; L-methionine from S-methyl-5-thio-alpha-D-ribose 1-phosphate: step 5/6.</text>
</comment>
<evidence type="ECO:0000256" key="3">
    <source>
        <dbReference type="ARBA" id="ARBA00022723"/>
    </source>
</evidence>
<feature type="binding site" evidence="8">
    <location>
        <position position="86"/>
    </location>
    <ligand>
        <name>Fe(2+)</name>
        <dbReference type="ChEBI" id="CHEBI:29033"/>
        <note>for iron-dependent acireductone dioxygenase activity</note>
    </ligand>
</feature>
<keyword evidence="8" id="KW-0533">Nickel</keyword>
<dbReference type="GO" id="GO:0005737">
    <property type="term" value="C:cytoplasm"/>
    <property type="evidence" value="ECO:0007669"/>
    <property type="project" value="UniProtKB-SubCell"/>
</dbReference>
<comment type="function">
    <text evidence="8">Catalyzes 2 different reactions between oxygen and the acireductone 1,2-dihydroxy-3-keto-5-methylthiopentene (DHK-MTPene) depending upon the metal bound in the active site. Fe-containing acireductone dioxygenase (Fe-ARD) produces formate and 2-keto-4-methylthiobutyrate (KMTB), the alpha-ketoacid precursor of methionine in the methionine recycle pathway. Ni-containing acireductone dioxygenase (Ni-ARD) produces methylthiopropionate, carbon monoxide and formate, and does not lie on the methionine recycle pathway.</text>
</comment>